<dbReference type="InterPro" id="IPR001296">
    <property type="entry name" value="Glyco_trans_1"/>
</dbReference>
<protein>
    <submittedName>
        <fullName evidence="5">Glycosyltransferase involved in cell wall bisynthesis</fullName>
    </submittedName>
</protein>
<feature type="domain" description="Glycosyltransferase subfamily 4-like N-terminal" evidence="4">
    <location>
        <begin position="15"/>
        <end position="215"/>
    </location>
</feature>
<evidence type="ECO:0000313" key="6">
    <source>
        <dbReference type="Proteomes" id="UP000199707"/>
    </source>
</evidence>
<dbReference type="Proteomes" id="UP000199707">
    <property type="component" value="Unassembled WGS sequence"/>
</dbReference>
<keyword evidence="1" id="KW-0328">Glycosyltransferase</keyword>
<keyword evidence="2 5" id="KW-0808">Transferase</keyword>
<dbReference type="CDD" id="cd03801">
    <property type="entry name" value="GT4_PimA-like"/>
    <property type="match status" value="1"/>
</dbReference>
<sequence length="410" mass="44844">MRIALLSYRSKTHCGGQGVYVRHLSRGLVELGHDVEVFSGQPYPEGLDPRVRLTKVPSLDLYREPDPFRVPRPSEIRDGIDLLELFTMWSAGFPEPRTFCMRVARILAERRDEFDVVHDNQSLGAALLGIARDIPLVATVHHPITRDRVLEVAAATWWRKPLVRRWYGFAEMQKRVARRIPELLTVSTTSGADIAEDFGVADDQLHVVPLGVDTDLFRPADHRVPGRIIAIASADVPLKGVSNLLHAVARLRAHHNLDVQLVSKLEPNGPTEKLIAELGISDIVHSSSGLPDEELARLLASAEIACIPSLYEGFSLPAVEAMASGTPIVASRAGALPEVLGAEGECARLVPPGNIDRLTAVLGELLDSPAQRRKLGAAGRQRALAVFSWESVAAQTVSVYEKAIERTTRG</sequence>
<evidence type="ECO:0000259" key="4">
    <source>
        <dbReference type="Pfam" id="PF13439"/>
    </source>
</evidence>
<proteinExistence type="predicted"/>
<dbReference type="Pfam" id="PF13439">
    <property type="entry name" value="Glyco_transf_4"/>
    <property type="match status" value="1"/>
</dbReference>
<gene>
    <name evidence="5" type="ORF">SAMN02799620_04790</name>
</gene>
<dbReference type="InterPro" id="IPR028098">
    <property type="entry name" value="Glyco_trans_4-like_N"/>
</dbReference>
<feature type="domain" description="Glycosyl transferase family 1" evidence="3">
    <location>
        <begin position="225"/>
        <end position="382"/>
    </location>
</feature>
<dbReference type="Gene3D" id="3.40.50.2000">
    <property type="entry name" value="Glycogen Phosphorylase B"/>
    <property type="match status" value="2"/>
</dbReference>
<dbReference type="EMBL" id="FMUB01000010">
    <property type="protein sequence ID" value="SCX29251.1"/>
    <property type="molecule type" value="Genomic_DNA"/>
</dbReference>
<dbReference type="SUPFAM" id="SSF53756">
    <property type="entry name" value="UDP-Glycosyltransferase/glycogen phosphorylase"/>
    <property type="match status" value="1"/>
</dbReference>
<dbReference type="PANTHER" id="PTHR46401">
    <property type="entry name" value="GLYCOSYLTRANSFERASE WBBK-RELATED"/>
    <property type="match status" value="1"/>
</dbReference>
<name>A0A1G4WTS4_9MYCO</name>
<accession>A0A1G4WTS4</accession>
<dbReference type="GO" id="GO:0009103">
    <property type="term" value="P:lipopolysaccharide biosynthetic process"/>
    <property type="evidence" value="ECO:0007669"/>
    <property type="project" value="TreeGrafter"/>
</dbReference>
<dbReference type="STRING" id="1502745.SAMN02799620_04790"/>
<evidence type="ECO:0000259" key="3">
    <source>
        <dbReference type="Pfam" id="PF00534"/>
    </source>
</evidence>
<dbReference type="PANTHER" id="PTHR46401:SF2">
    <property type="entry name" value="GLYCOSYLTRANSFERASE WBBK-RELATED"/>
    <property type="match status" value="1"/>
</dbReference>
<evidence type="ECO:0000313" key="5">
    <source>
        <dbReference type="EMBL" id="SCX29251.1"/>
    </source>
</evidence>
<organism evidence="5 6">
    <name type="scientific">Mycolicibacterium fluoranthenivorans</name>
    <dbReference type="NCBI Taxonomy" id="258505"/>
    <lineage>
        <taxon>Bacteria</taxon>
        <taxon>Bacillati</taxon>
        <taxon>Actinomycetota</taxon>
        <taxon>Actinomycetes</taxon>
        <taxon>Mycobacteriales</taxon>
        <taxon>Mycobacteriaceae</taxon>
        <taxon>Mycolicibacterium</taxon>
    </lineage>
</organism>
<dbReference type="RefSeq" id="WP_090362141.1">
    <property type="nucleotide sequence ID" value="NZ_FMUB01000010.1"/>
</dbReference>
<reference evidence="6" key="1">
    <citation type="submission" date="2016-10" db="EMBL/GenBank/DDBJ databases">
        <authorList>
            <person name="Varghese N."/>
            <person name="Submissions S."/>
        </authorList>
    </citation>
    <scope>NUCLEOTIDE SEQUENCE [LARGE SCALE GENOMIC DNA]</scope>
    <source>
        <strain evidence="6">UNC267MFSha1.1M11</strain>
    </source>
</reference>
<dbReference type="Pfam" id="PF00534">
    <property type="entry name" value="Glycos_transf_1"/>
    <property type="match status" value="1"/>
</dbReference>
<dbReference type="GO" id="GO:0016757">
    <property type="term" value="F:glycosyltransferase activity"/>
    <property type="evidence" value="ECO:0007669"/>
    <property type="project" value="UniProtKB-KW"/>
</dbReference>
<dbReference type="AlphaFoldDB" id="A0A1G4WTS4"/>
<evidence type="ECO:0000256" key="2">
    <source>
        <dbReference type="ARBA" id="ARBA00022679"/>
    </source>
</evidence>
<evidence type="ECO:0000256" key="1">
    <source>
        <dbReference type="ARBA" id="ARBA00022676"/>
    </source>
</evidence>